<dbReference type="InterPro" id="IPR036162">
    <property type="entry name" value="Resolvase-like_N_sf"/>
</dbReference>
<evidence type="ECO:0000313" key="4">
    <source>
        <dbReference type="Proteomes" id="UP001500630"/>
    </source>
</evidence>
<feature type="compositionally biased region" description="Polar residues" evidence="1">
    <location>
        <begin position="118"/>
        <end position="130"/>
    </location>
</feature>
<accession>A0ABP6YPJ7</accession>
<keyword evidence="4" id="KW-1185">Reference proteome</keyword>
<feature type="region of interest" description="Disordered" evidence="1">
    <location>
        <begin position="77"/>
        <end position="96"/>
    </location>
</feature>
<feature type="region of interest" description="Disordered" evidence="1">
    <location>
        <begin position="102"/>
        <end position="130"/>
    </location>
</feature>
<dbReference type="Gene3D" id="3.40.50.1390">
    <property type="entry name" value="Resolvase, N-terminal catalytic domain"/>
    <property type="match status" value="1"/>
</dbReference>
<feature type="domain" description="Resolvase/invertase-type recombinase catalytic" evidence="2">
    <location>
        <begin position="23"/>
        <end position="77"/>
    </location>
</feature>
<dbReference type="SUPFAM" id="SSF53041">
    <property type="entry name" value="Resolvase-like"/>
    <property type="match status" value="1"/>
</dbReference>
<gene>
    <name evidence="3" type="ORF">GCM10022419_080980</name>
</gene>
<reference evidence="4" key="1">
    <citation type="journal article" date="2019" name="Int. J. Syst. Evol. Microbiol.">
        <title>The Global Catalogue of Microorganisms (GCM) 10K type strain sequencing project: providing services to taxonomists for standard genome sequencing and annotation.</title>
        <authorList>
            <consortium name="The Broad Institute Genomics Platform"/>
            <consortium name="The Broad Institute Genome Sequencing Center for Infectious Disease"/>
            <person name="Wu L."/>
            <person name="Ma J."/>
        </authorList>
    </citation>
    <scope>NUCLEOTIDE SEQUENCE [LARGE SCALE GENOMIC DNA]</scope>
    <source>
        <strain evidence="4">JCM 17326</strain>
    </source>
</reference>
<dbReference type="Pfam" id="PF00239">
    <property type="entry name" value="Resolvase"/>
    <property type="match status" value="1"/>
</dbReference>
<name>A0ABP6YPJ7_9ACTN</name>
<evidence type="ECO:0000259" key="2">
    <source>
        <dbReference type="Pfam" id="PF00239"/>
    </source>
</evidence>
<sequence>MRRGELTDTAARPAQRRPADIRIGYARCSFLTQELQSQLNTLAAHGIARRKIFAEKIFARVRVRPQFEAALALARARSSARPALPGHPVTLLRDLSRQDRHACPAWRDGRRQHHTAGESRSASTPSRRNR</sequence>
<evidence type="ECO:0000313" key="3">
    <source>
        <dbReference type="EMBL" id="GAA3586590.1"/>
    </source>
</evidence>
<dbReference type="EMBL" id="BAABDQ010000023">
    <property type="protein sequence ID" value="GAA3586590.1"/>
    <property type="molecule type" value="Genomic_DNA"/>
</dbReference>
<organism evidence="3 4">
    <name type="scientific">Nonomuraea rosea</name>
    <dbReference type="NCBI Taxonomy" id="638574"/>
    <lineage>
        <taxon>Bacteria</taxon>
        <taxon>Bacillati</taxon>
        <taxon>Actinomycetota</taxon>
        <taxon>Actinomycetes</taxon>
        <taxon>Streptosporangiales</taxon>
        <taxon>Streptosporangiaceae</taxon>
        <taxon>Nonomuraea</taxon>
    </lineage>
</organism>
<comment type="caution">
    <text evidence="3">The sequence shown here is derived from an EMBL/GenBank/DDBJ whole genome shotgun (WGS) entry which is preliminary data.</text>
</comment>
<evidence type="ECO:0000256" key="1">
    <source>
        <dbReference type="SAM" id="MobiDB-lite"/>
    </source>
</evidence>
<dbReference type="Proteomes" id="UP001500630">
    <property type="component" value="Unassembled WGS sequence"/>
</dbReference>
<dbReference type="InterPro" id="IPR006119">
    <property type="entry name" value="Resolv_N"/>
</dbReference>
<protein>
    <recommendedName>
        <fullName evidence="2">Resolvase/invertase-type recombinase catalytic domain-containing protein</fullName>
    </recommendedName>
</protein>
<proteinExistence type="predicted"/>